<comment type="caution">
    <text evidence="8">The sequence shown here is derived from an EMBL/GenBank/DDBJ whole genome shotgun (WGS) entry which is preliminary data.</text>
</comment>
<dbReference type="Gene3D" id="2.160.20.70">
    <property type="match status" value="1"/>
</dbReference>
<dbReference type="InterPro" id="IPR036145">
    <property type="entry name" value="MinC_C_sf"/>
</dbReference>
<evidence type="ECO:0000256" key="3">
    <source>
        <dbReference type="ARBA" id="ARBA00023210"/>
    </source>
</evidence>
<dbReference type="PATRIC" id="fig|1423734.3.peg.2573"/>
<evidence type="ECO:0000313" key="9">
    <source>
        <dbReference type="Proteomes" id="UP000051236"/>
    </source>
</evidence>
<reference evidence="8 9" key="1">
    <citation type="journal article" date="2015" name="Genome Announc.">
        <title>Expanding the biotechnology potential of lactobacilli through comparative genomics of 213 strains and associated genera.</title>
        <authorList>
            <person name="Sun Z."/>
            <person name="Harris H.M."/>
            <person name="McCann A."/>
            <person name="Guo C."/>
            <person name="Argimon S."/>
            <person name="Zhang W."/>
            <person name="Yang X."/>
            <person name="Jeffery I.B."/>
            <person name="Cooney J.C."/>
            <person name="Kagawa T.F."/>
            <person name="Liu W."/>
            <person name="Song Y."/>
            <person name="Salvetti E."/>
            <person name="Wrobel A."/>
            <person name="Rasinkangas P."/>
            <person name="Parkhill J."/>
            <person name="Rea M.C."/>
            <person name="O'Sullivan O."/>
            <person name="Ritari J."/>
            <person name="Douillard F.P."/>
            <person name="Paul Ross R."/>
            <person name="Yang R."/>
            <person name="Briner A.E."/>
            <person name="Felis G.E."/>
            <person name="de Vos W.M."/>
            <person name="Barrangou R."/>
            <person name="Klaenhammer T.R."/>
            <person name="Caufield P.W."/>
            <person name="Cui Y."/>
            <person name="Zhang H."/>
            <person name="O'Toole P.W."/>
        </authorList>
    </citation>
    <scope>NUCLEOTIDE SEQUENCE [LARGE SCALE GENOMIC DNA]</scope>
    <source>
        <strain evidence="8 9">DSM 18527</strain>
    </source>
</reference>
<keyword evidence="4" id="KW-0131">Cell cycle</keyword>
<keyword evidence="9" id="KW-1185">Reference proteome</keyword>
<dbReference type="SUPFAM" id="SSF63848">
    <property type="entry name" value="Cell-division inhibitor MinC, C-terminal domain"/>
    <property type="match status" value="1"/>
</dbReference>
<dbReference type="RefSeq" id="WP_035453798.1">
    <property type="nucleotide sequence ID" value="NZ_AZGA01000002.1"/>
</dbReference>
<feature type="domain" description="Septum site-determining protein MinC N-terminal" evidence="7">
    <location>
        <begin position="4"/>
        <end position="81"/>
    </location>
</feature>
<dbReference type="Pfam" id="PF03775">
    <property type="entry name" value="MinC_C"/>
    <property type="match status" value="1"/>
</dbReference>
<comment type="subunit">
    <text evidence="5">Interacts with MinD and FtsZ.</text>
</comment>
<evidence type="ECO:0000256" key="1">
    <source>
        <dbReference type="ARBA" id="ARBA00006291"/>
    </source>
</evidence>
<proteinExistence type="inferred from homology"/>
<keyword evidence="2" id="KW-0132">Cell division</keyword>
<evidence type="ECO:0000256" key="2">
    <source>
        <dbReference type="ARBA" id="ARBA00022618"/>
    </source>
</evidence>
<evidence type="ECO:0000259" key="6">
    <source>
        <dbReference type="Pfam" id="PF03775"/>
    </source>
</evidence>
<evidence type="ECO:0000313" key="8">
    <source>
        <dbReference type="EMBL" id="KRM36662.1"/>
    </source>
</evidence>
<name>X0PTG7_9LACO</name>
<sequence length="223" mass="24815">MDSVILKGRKNGYEITLNASANFDDNMVDLNRLLEKLSEAEQESDSDLGFYLKTGSRLLNDAQMKRIYDLFDKYKGFSIADLQADVADLAAIAAAEKVNHIHVEMATIRSGQEVSYESDVLFLGNLHPNGVLKSRGNIFVMGDCSGILCAGFPDNEDAIIVGDISNVPQIRISDTVEIINKKNQQFSKSTVALINDLHVLDFDTLDHLSSLRPKLYRKMEDNL</sequence>
<keyword evidence="3" id="KW-0717">Septation</keyword>
<dbReference type="InterPro" id="IPR005526">
    <property type="entry name" value="Septum_form_inhib_MinC_C"/>
</dbReference>
<comment type="similarity">
    <text evidence="1">Belongs to the MinC family.</text>
</comment>
<protein>
    <submittedName>
        <fullName evidence="8">Septum formation inhibitor MinC, C-terminal domain protein</fullName>
    </submittedName>
</protein>
<gene>
    <name evidence="8" type="ORF">FC83_GL002537</name>
</gene>
<feature type="domain" description="Septum formation inhibitor MinC C-terminal" evidence="6">
    <location>
        <begin position="106"/>
        <end position="194"/>
    </location>
</feature>
<dbReference type="EMBL" id="AZGA01000002">
    <property type="protein sequence ID" value="KRM36662.1"/>
    <property type="molecule type" value="Genomic_DNA"/>
</dbReference>
<dbReference type="STRING" id="1423734.FC83_GL002537"/>
<dbReference type="Proteomes" id="UP000051236">
    <property type="component" value="Unassembled WGS sequence"/>
</dbReference>
<dbReference type="GO" id="GO:1901891">
    <property type="term" value="P:regulation of cell septum assembly"/>
    <property type="evidence" value="ECO:0007669"/>
    <property type="project" value="InterPro"/>
</dbReference>
<evidence type="ECO:0000256" key="4">
    <source>
        <dbReference type="ARBA" id="ARBA00023306"/>
    </source>
</evidence>
<dbReference type="OrthoDB" id="9790810at2"/>
<dbReference type="eggNOG" id="COG0850">
    <property type="taxonomic scope" value="Bacteria"/>
</dbReference>
<dbReference type="PANTHER" id="PTHR34108">
    <property type="entry name" value="SEPTUM SITE-DETERMINING PROTEIN MINC"/>
    <property type="match status" value="1"/>
</dbReference>
<dbReference type="GO" id="GO:0000917">
    <property type="term" value="P:division septum assembly"/>
    <property type="evidence" value="ECO:0007669"/>
    <property type="project" value="UniProtKB-KW"/>
</dbReference>
<dbReference type="Gene3D" id="3.30.160.540">
    <property type="match status" value="1"/>
</dbReference>
<evidence type="ECO:0000259" key="7">
    <source>
        <dbReference type="Pfam" id="PF22642"/>
    </source>
</evidence>
<dbReference type="InterPro" id="IPR016098">
    <property type="entry name" value="CAP/MinC_C"/>
</dbReference>
<dbReference type="Pfam" id="PF22642">
    <property type="entry name" value="MinC_N_1"/>
    <property type="match status" value="1"/>
</dbReference>
<accession>X0PTG7</accession>
<dbReference type="InterPro" id="IPR055219">
    <property type="entry name" value="MinC_N_1"/>
</dbReference>
<dbReference type="PANTHER" id="PTHR34108:SF1">
    <property type="entry name" value="SEPTUM SITE-DETERMINING PROTEIN MINC"/>
    <property type="match status" value="1"/>
</dbReference>
<organism evidence="8 9">
    <name type="scientific">Agrilactobacillus composti DSM 18527 = JCM 14202</name>
    <dbReference type="NCBI Taxonomy" id="1423734"/>
    <lineage>
        <taxon>Bacteria</taxon>
        <taxon>Bacillati</taxon>
        <taxon>Bacillota</taxon>
        <taxon>Bacilli</taxon>
        <taxon>Lactobacillales</taxon>
        <taxon>Lactobacillaceae</taxon>
        <taxon>Agrilactobacillus</taxon>
    </lineage>
</organism>
<evidence type="ECO:0000256" key="5">
    <source>
        <dbReference type="ARBA" id="ARBA00046874"/>
    </source>
</evidence>
<dbReference type="GO" id="GO:0000902">
    <property type="term" value="P:cell morphogenesis"/>
    <property type="evidence" value="ECO:0007669"/>
    <property type="project" value="InterPro"/>
</dbReference>
<dbReference type="AlphaFoldDB" id="X0PTG7"/>
<dbReference type="InterPro" id="IPR013033">
    <property type="entry name" value="MinC"/>
</dbReference>